<dbReference type="EMBL" id="RWGY01000039">
    <property type="protein sequence ID" value="TVU09740.1"/>
    <property type="molecule type" value="Genomic_DNA"/>
</dbReference>
<proteinExistence type="predicted"/>
<dbReference type="Gramene" id="TVU09740">
    <property type="protein sequence ID" value="TVU09740"/>
    <property type="gene ID" value="EJB05_43234"/>
</dbReference>
<organism evidence="2 3">
    <name type="scientific">Eragrostis curvula</name>
    <name type="common">weeping love grass</name>
    <dbReference type="NCBI Taxonomy" id="38414"/>
    <lineage>
        <taxon>Eukaryota</taxon>
        <taxon>Viridiplantae</taxon>
        <taxon>Streptophyta</taxon>
        <taxon>Embryophyta</taxon>
        <taxon>Tracheophyta</taxon>
        <taxon>Spermatophyta</taxon>
        <taxon>Magnoliopsida</taxon>
        <taxon>Liliopsida</taxon>
        <taxon>Poales</taxon>
        <taxon>Poaceae</taxon>
        <taxon>PACMAD clade</taxon>
        <taxon>Chloridoideae</taxon>
        <taxon>Eragrostideae</taxon>
        <taxon>Eragrostidinae</taxon>
        <taxon>Eragrostis</taxon>
    </lineage>
</organism>
<accession>A0A5J9TEB2</accession>
<sequence>MARGTPVAGISWTLLLEQLCIDLNMPPPVYNCSSTADGRYVASVTIEYREPEAPEEPCVETPTEEPKDSEDEAKRDRAETLLRLKKVADLCAIMREEGEDRDNPRVKQMLDSVEQLISNFMEQEDNDGTGDL</sequence>
<evidence type="ECO:0000313" key="3">
    <source>
        <dbReference type="Proteomes" id="UP000324897"/>
    </source>
</evidence>
<gene>
    <name evidence="2" type="ORF">EJB05_43234</name>
</gene>
<reference evidence="2 3" key="1">
    <citation type="journal article" date="2019" name="Sci. Rep.">
        <title>A high-quality genome of Eragrostis curvula grass provides insights into Poaceae evolution and supports new strategies to enhance forage quality.</title>
        <authorList>
            <person name="Carballo J."/>
            <person name="Santos B.A.C.M."/>
            <person name="Zappacosta D."/>
            <person name="Garbus I."/>
            <person name="Selva J.P."/>
            <person name="Gallo C.A."/>
            <person name="Diaz A."/>
            <person name="Albertini E."/>
            <person name="Caccamo M."/>
            <person name="Echenique V."/>
        </authorList>
    </citation>
    <scope>NUCLEOTIDE SEQUENCE [LARGE SCALE GENOMIC DNA]</scope>
    <source>
        <strain evidence="3">cv. Victoria</strain>
        <tissue evidence="2">Leaf</tissue>
    </source>
</reference>
<feature type="region of interest" description="Disordered" evidence="1">
    <location>
        <begin position="49"/>
        <end position="77"/>
    </location>
</feature>
<keyword evidence="3" id="KW-1185">Reference proteome</keyword>
<evidence type="ECO:0000256" key="1">
    <source>
        <dbReference type="SAM" id="MobiDB-lite"/>
    </source>
</evidence>
<protein>
    <submittedName>
        <fullName evidence="2">Uncharacterized protein</fullName>
    </submittedName>
</protein>
<dbReference type="AlphaFoldDB" id="A0A5J9TEB2"/>
<evidence type="ECO:0000313" key="2">
    <source>
        <dbReference type="EMBL" id="TVU09740.1"/>
    </source>
</evidence>
<name>A0A5J9TEB2_9POAL</name>
<comment type="caution">
    <text evidence="2">The sequence shown here is derived from an EMBL/GenBank/DDBJ whole genome shotgun (WGS) entry which is preliminary data.</text>
</comment>
<dbReference type="Proteomes" id="UP000324897">
    <property type="component" value="Chromosome 3"/>
</dbReference>